<protein>
    <submittedName>
        <fullName evidence="2">Uncharacterized protein</fullName>
    </submittedName>
</protein>
<name>A0A381YNI8_9ZZZZ</name>
<evidence type="ECO:0000256" key="1">
    <source>
        <dbReference type="SAM" id="MobiDB-lite"/>
    </source>
</evidence>
<dbReference type="AlphaFoldDB" id="A0A381YNI8"/>
<proteinExistence type="predicted"/>
<feature type="non-terminal residue" evidence="2">
    <location>
        <position position="1"/>
    </location>
</feature>
<evidence type="ECO:0000313" key="2">
    <source>
        <dbReference type="EMBL" id="SVA78192.1"/>
    </source>
</evidence>
<reference evidence="2" key="1">
    <citation type="submission" date="2018-05" db="EMBL/GenBank/DDBJ databases">
        <authorList>
            <person name="Lanie J.A."/>
            <person name="Ng W.-L."/>
            <person name="Kazmierczak K.M."/>
            <person name="Andrzejewski T.M."/>
            <person name="Davidsen T.M."/>
            <person name="Wayne K.J."/>
            <person name="Tettelin H."/>
            <person name="Glass J.I."/>
            <person name="Rusch D."/>
            <person name="Podicherti R."/>
            <person name="Tsui H.-C.T."/>
            <person name="Winkler M.E."/>
        </authorList>
    </citation>
    <scope>NUCLEOTIDE SEQUENCE</scope>
</reference>
<accession>A0A381YNI8</accession>
<dbReference type="EMBL" id="UINC01018584">
    <property type="protein sequence ID" value="SVA78192.1"/>
    <property type="molecule type" value="Genomic_DNA"/>
</dbReference>
<feature type="region of interest" description="Disordered" evidence="1">
    <location>
        <begin position="1"/>
        <end position="35"/>
    </location>
</feature>
<sequence>PSWPTTAGSPGWPPRPLVSVRSGRSTRPATSAIWF</sequence>
<feature type="non-terminal residue" evidence="2">
    <location>
        <position position="35"/>
    </location>
</feature>
<gene>
    <name evidence="2" type="ORF">METZ01_LOCUS131046</name>
</gene>
<organism evidence="2">
    <name type="scientific">marine metagenome</name>
    <dbReference type="NCBI Taxonomy" id="408172"/>
    <lineage>
        <taxon>unclassified sequences</taxon>
        <taxon>metagenomes</taxon>
        <taxon>ecological metagenomes</taxon>
    </lineage>
</organism>